<dbReference type="CDD" id="cd13732">
    <property type="entry name" value="HFD_CENP-W"/>
    <property type="match status" value="1"/>
</dbReference>
<dbReference type="OrthoDB" id="2543597at2759"/>
<gene>
    <name evidence="1" type="ORF">INT46_005969</name>
</gene>
<sequence length="80" mass="9286">MAEKVLKLYSRDRFKKALEKRLGGKKITGNTDIFMYMNFLIFLEKLAEASEESVDAQQSKKIRAADVDINLEKTLRKFRG</sequence>
<proteinExistence type="predicted"/>
<evidence type="ECO:0000313" key="1">
    <source>
        <dbReference type="EMBL" id="KAG2195943.1"/>
    </source>
</evidence>
<dbReference type="EMBL" id="JAEPRC010000501">
    <property type="protein sequence ID" value="KAG2195943.1"/>
    <property type="molecule type" value="Genomic_DNA"/>
</dbReference>
<dbReference type="AlphaFoldDB" id="A0A8H7QQQ6"/>
<dbReference type="Gene3D" id="1.10.20.10">
    <property type="entry name" value="Histone, subunit A"/>
    <property type="match status" value="1"/>
</dbReference>
<keyword evidence="2" id="KW-1185">Reference proteome</keyword>
<protein>
    <submittedName>
        <fullName evidence="1">Uncharacterized protein</fullName>
    </submittedName>
</protein>
<organism evidence="1 2">
    <name type="scientific">Mucor plumbeus</name>
    <dbReference type="NCBI Taxonomy" id="97098"/>
    <lineage>
        <taxon>Eukaryota</taxon>
        <taxon>Fungi</taxon>
        <taxon>Fungi incertae sedis</taxon>
        <taxon>Mucoromycota</taxon>
        <taxon>Mucoromycotina</taxon>
        <taxon>Mucoromycetes</taxon>
        <taxon>Mucorales</taxon>
        <taxon>Mucorineae</taxon>
        <taxon>Mucoraceae</taxon>
        <taxon>Mucor</taxon>
    </lineage>
</organism>
<dbReference type="InterPro" id="IPR009072">
    <property type="entry name" value="Histone-fold"/>
</dbReference>
<dbReference type="GO" id="GO:0046982">
    <property type="term" value="F:protein heterodimerization activity"/>
    <property type="evidence" value="ECO:0007669"/>
    <property type="project" value="InterPro"/>
</dbReference>
<accession>A0A8H7QQQ6</accession>
<name>A0A8H7QQQ6_9FUNG</name>
<evidence type="ECO:0000313" key="2">
    <source>
        <dbReference type="Proteomes" id="UP000650833"/>
    </source>
</evidence>
<dbReference type="Proteomes" id="UP000650833">
    <property type="component" value="Unassembled WGS sequence"/>
</dbReference>
<reference evidence="1" key="1">
    <citation type="submission" date="2020-12" db="EMBL/GenBank/DDBJ databases">
        <title>Metabolic potential, ecology and presence of endohyphal bacteria is reflected in genomic diversity of Mucoromycotina.</title>
        <authorList>
            <person name="Muszewska A."/>
            <person name="Okrasinska A."/>
            <person name="Steczkiewicz K."/>
            <person name="Drgas O."/>
            <person name="Orlowska M."/>
            <person name="Perlinska-Lenart U."/>
            <person name="Aleksandrzak-Piekarczyk T."/>
            <person name="Szatraj K."/>
            <person name="Zielenkiewicz U."/>
            <person name="Pilsyk S."/>
            <person name="Malc E."/>
            <person name="Mieczkowski P."/>
            <person name="Kruszewska J.S."/>
            <person name="Biernat P."/>
            <person name="Pawlowska J."/>
        </authorList>
    </citation>
    <scope>NUCLEOTIDE SEQUENCE</scope>
    <source>
        <strain evidence="1">CBS 226.32</strain>
    </source>
</reference>
<comment type="caution">
    <text evidence="1">The sequence shown here is derived from an EMBL/GenBank/DDBJ whole genome shotgun (WGS) entry which is preliminary data.</text>
</comment>